<evidence type="ECO:0000313" key="1">
    <source>
        <dbReference type="EMBL" id="AIQ63299.1"/>
    </source>
</evidence>
<dbReference type="EMBL" id="CP009286">
    <property type="protein sequence ID" value="AIQ63299.1"/>
    <property type="molecule type" value="Genomic_DNA"/>
</dbReference>
<accession>A0A089N3L5</accession>
<organism evidence="1 2">
    <name type="scientific">Paenibacillus stellifer</name>
    <dbReference type="NCBI Taxonomy" id="169760"/>
    <lineage>
        <taxon>Bacteria</taxon>
        <taxon>Bacillati</taxon>
        <taxon>Bacillota</taxon>
        <taxon>Bacilli</taxon>
        <taxon>Bacillales</taxon>
        <taxon>Paenibacillaceae</taxon>
        <taxon>Paenibacillus</taxon>
    </lineage>
</organism>
<keyword evidence="2" id="KW-1185">Reference proteome</keyword>
<dbReference type="Proteomes" id="UP000029507">
    <property type="component" value="Chromosome"/>
</dbReference>
<dbReference type="HOGENOM" id="CLU_1946684_0_0_9"/>
<reference evidence="1 2" key="1">
    <citation type="submission" date="2014-08" db="EMBL/GenBank/DDBJ databases">
        <title>Comparative genomics of the Paenibacillus odorifer group.</title>
        <authorList>
            <person name="den Bakker H.C."/>
            <person name="Tsai Y.-C."/>
            <person name="Martin N."/>
            <person name="Korlach J."/>
            <person name="Wiedmann M."/>
        </authorList>
    </citation>
    <scope>NUCLEOTIDE SEQUENCE [LARGE SCALE GENOMIC DNA]</scope>
    <source>
        <strain evidence="1 2">DSM 14472</strain>
    </source>
</reference>
<dbReference type="STRING" id="169760.PSTEL_09575"/>
<evidence type="ECO:0000313" key="2">
    <source>
        <dbReference type="Proteomes" id="UP000029507"/>
    </source>
</evidence>
<dbReference type="AlphaFoldDB" id="A0A089N3L5"/>
<dbReference type="KEGG" id="pste:PSTEL_09575"/>
<proteinExistence type="predicted"/>
<protein>
    <submittedName>
        <fullName evidence="1">Uncharacterized protein</fullName>
    </submittedName>
</protein>
<gene>
    <name evidence="1" type="ORF">PSTEL_09575</name>
</gene>
<name>A0A089N3L5_9BACL</name>
<sequence length="129" mass="15188">MFFFFEDDPASRLAALFYPSRILGWVHTYSWGWGDVDYAVVVESSDGMYVHHATLGQQDRQECIARNDFTPSSLDYYNRKGWVWSSEEDKLRVYEAARRNHADDLRKIHFDSNHRAAMRKGNRHGKRQA</sequence>